<dbReference type="Proteomes" id="UP001280121">
    <property type="component" value="Unassembled WGS sequence"/>
</dbReference>
<reference evidence="1" key="1">
    <citation type="journal article" date="2023" name="Plant J.">
        <title>Genome sequences and population genomics provide insights into the demographic history, inbreeding, and mutation load of two 'living fossil' tree species of Dipteronia.</title>
        <authorList>
            <person name="Feng Y."/>
            <person name="Comes H.P."/>
            <person name="Chen J."/>
            <person name="Zhu S."/>
            <person name="Lu R."/>
            <person name="Zhang X."/>
            <person name="Li P."/>
            <person name="Qiu J."/>
            <person name="Olsen K.M."/>
            <person name="Qiu Y."/>
        </authorList>
    </citation>
    <scope>NUCLEOTIDE SEQUENCE</scope>
    <source>
        <strain evidence="1">KIB01</strain>
    </source>
</reference>
<sequence length="273" mass="30428">MLEDLEYVLTRGPWVISNQYLVVQKWRPNFMSGEDEIQKISVWVGLSKLPMEWIDVDLLRSIGGMLGTTFKVDLITESQAMSRFTRICVEIEITNPLKSSLIVEDRVIKVELLMGEMVEILVLVLLGKMGKIRSNVGNAWPSVKHGNGLGQGSVRTEGNGKTVAEVEIFCKSEGNVETPSTFIKTLKEYVSEIEPKKNRKGQIINSQRVANSSIKAMEEDIKDLVVLQVLHKKVVELGNVVGIFGSEQANVTDVTNLEVIASKLKEAMELVLE</sequence>
<dbReference type="AlphaFoldDB" id="A0AAD9TM12"/>
<gene>
    <name evidence="1" type="ORF">Ddye_026296</name>
</gene>
<keyword evidence="2" id="KW-1185">Reference proteome</keyword>
<dbReference type="PANTHER" id="PTHR31286">
    <property type="entry name" value="GLYCINE-RICH CELL WALL STRUCTURAL PROTEIN 1.8-LIKE"/>
    <property type="match status" value="1"/>
</dbReference>
<evidence type="ECO:0000313" key="2">
    <source>
        <dbReference type="Proteomes" id="UP001280121"/>
    </source>
</evidence>
<protein>
    <recommendedName>
        <fullName evidence="3">DUF4283 domain-containing protein</fullName>
    </recommendedName>
</protein>
<comment type="caution">
    <text evidence="1">The sequence shown here is derived from an EMBL/GenBank/DDBJ whole genome shotgun (WGS) entry which is preliminary data.</text>
</comment>
<evidence type="ECO:0000313" key="1">
    <source>
        <dbReference type="EMBL" id="KAK2638501.1"/>
    </source>
</evidence>
<name>A0AAD9TM12_9ROSI</name>
<dbReference type="PANTHER" id="PTHR31286:SF99">
    <property type="entry name" value="DUF4283 DOMAIN-CONTAINING PROTEIN"/>
    <property type="match status" value="1"/>
</dbReference>
<organism evidence="1 2">
    <name type="scientific">Dipteronia dyeriana</name>
    <dbReference type="NCBI Taxonomy" id="168575"/>
    <lineage>
        <taxon>Eukaryota</taxon>
        <taxon>Viridiplantae</taxon>
        <taxon>Streptophyta</taxon>
        <taxon>Embryophyta</taxon>
        <taxon>Tracheophyta</taxon>
        <taxon>Spermatophyta</taxon>
        <taxon>Magnoliopsida</taxon>
        <taxon>eudicotyledons</taxon>
        <taxon>Gunneridae</taxon>
        <taxon>Pentapetalae</taxon>
        <taxon>rosids</taxon>
        <taxon>malvids</taxon>
        <taxon>Sapindales</taxon>
        <taxon>Sapindaceae</taxon>
        <taxon>Hippocastanoideae</taxon>
        <taxon>Acereae</taxon>
        <taxon>Dipteronia</taxon>
    </lineage>
</organism>
<dbReference type="InterPro" id="IPR040256">
    <property type="entry name" value="At4g02000-like"/>
</dbReference>
<proteinExistence type="predicted"/>
<accession>A0AAD9TM12</accession>
<dbReference type="EMBL" id="JANJYI010000008">
    <property type="protein sequence ID" value="KAK2638501.1"/>
    <property type="molecule type" value="Genomic_DNA"/>
</dbReference>
<evidence type="ECO:0008006" key="3">
    <source>
        <dbReference type="Google" id="ProtNLM"/>
    </source>
</evidence>